<keyword evidence="3" id="KW-0949">S-adenosyl-L-methionine</keyword>
<dbReference type="InterPro" id="IPR023885">
    <property type="entry name" value="4Fe4S-binding_SPASM_dom"/>
</dbReference>
<dbReference type="Gene3D" id="3.20.20.70">
    <property type="entry name" value="Aldolase class I"/>
    <property type="match status" value="1"/>
</dbReference>
<evidence type="ECO:0000256" key="5">
    <source>
        <dbReference type="ARBA" id="ARBA00023004"/>
    </source>
</evidence>
<gene>
    <name evidence="8" type="ORF">IAA62_02105</name>
</gene>
<evidence type="ECO:0000256" key="6">
    <source>
        <dbReference type="ARBA" id="ARBA00023014"/>
    </source>
</evidence>
<proteinExistence type="predicted"/>
<keyword evidence="6" id="KW-0411">Iron-sulfur</keyword>
<dbReference type="SFLD" id="SFLDG01386">
    <property type="entry name" value="main_SPASM_domain-containing"/>
    <property type="match status" value="1"/>
</dbReference>
<dbReference type="PROSITE" id="PS51918">
    <property type="entry name" value="RADICAL_SAM"/>
    <property type="match status" value="1"/>
</dbReference>
<dbReference type="SUPFAM" id="SSF102114">
    <property type="entry name" value="Radical SAM enzymes"/>
    <property type="match status" value="1"/>
</dbReference>
<evidence type="ECO:0000313" key="9">
    <source>
        <dbReference type="Proteomes" id="UP000886861"/>
    </source>
</evidence>
<dbReference type="InterPro" id="IPR006638">
    <property type="entry name" value="Elp3/MiaA/NifB-like_rSAM"/>
</dbReference>
<evidence type="ECO:0000256" key="2">
    <source>
        <dbReference type="ARBA" id="ARBA00022485"/>
    </source>
</evidence>
<evidence type="ECO:0000313" key="8">
    <source>
        <dbReference type="EMBL" id="HIV01332.1"/>
    </source>
</evidence>
<dbReference type="PANTHER" id="PTHR11228:SF7">
    <property type="entry name" value="PQQA PEPTIDE CYCLASE"/>
    <property type="match status" value="1"/>
</dbReference>
<reference evidence="8" key="2">
    <citation type="journal article" date="2021" name="PeerJ">
        <title>Extensive microbial diversity within the chicken gut microbiome revealed by metagenomics and culture.</title>
        <authorList>
            <person name="Gilroy R."/>
            <person name="Ravi A."/>
            <person name="Getino M."/>
            <person name="Pursley I."/>
            <person name="Horton D.L."/>
            <person name="Alikhan N.F."/>
            <person name="Baker D."/>
            <person name="Gharbi K."/>
            <person name="Hall N."/>
            <person name="Watson M."/>
            <person name="Adriaenssens E.M."/>
            <person name="Foster-Nyarko E."/>
            <person name="Jarju S."/>
            <person name="Secka A."/>
            <person name="Antonio M."/>
            <person name="Oren A."/>
            <person name="Chaudhuri R.R."/>
            <person name="La Ragione R."/>
            <person name="Hildebrand F."/>
            <person name="Pallen M.J."/>
        </authorList>
    </citation>
    <scope>NUCLEOTIDE SEQUENCE</scope>
    <source>
        <strain evidence="8">CHK186-9395</strain>
    </source>
</reference>
<dbReference type="Proteomes" id="UP000886861">
    <property type="component" value="Unassembled WGS sequence"/>
</dbReference>
<dbReference type="PANTHER" id="PTHR11228">
    <property type="entry name" value="RADICAL SAM DOMAIN PROTEIN"/>
    <property type="match status" value="1"/>
</dbReference>
<keyword evidence="5" id="KW-0408">Iron</keyword>
<feature type="domain" description="Radical SAM core" evidence="7">
    <location>
        <begin position="6"/>
        <end position="217"/>
    </location>
</feature>
<protein>
    <submittedName>
        <fullName evidence="8">Radical SAM protein</fullName>
    </submittedName>
</protein>
<sequence length="345" mass="39445">MKEKCKLKLTTCWLNINRCCNLRCEWCYAKNTGFDPYSNISLDDAKKTINLIAEIGINSVILIGGEPTLHPFLCEIIRYAKDKSMVVSIVSNGLKFTDMDFLQKVKDSGLDFINLSLKGENQNQFQNITGVDAFNEVMNAIKNISKSGIEFNVAMVLTLKNIHSFLNGIKEAKRYGCNFFDLSFCYNLNLDDNNKIFLEENNPKKIIEEFSKIYDELNNITNGKFALEQSFPLCLWNNNDVIQKMIERKQINTLCQLLQRQGLILDEELNVIPCNVLHMLKLGNIKGFTNGNEILNLVRKSERIYNRLTAVPSKKCVSCKDYISCGGGCPVQWTNYSFKELFNKL</sequence>
<dbReference type="NCBIfam" id="TIGR04085">
    <property type="entry name" value="rSAM_more_4Fe4S"/>
    <property type="match status" value="1"/>
</dbReference>
<dbReference type="PIRSF" id="PIRSF037420">
    <property type="entry name" value="PQQ_syn_pqqE"/>
    <property type="match status" value="1"/>
</dbReference>
<dbReference type="EMBL" id="DVOJ01000007">
    <property type="protein sequence ID" value="HIV01332.1"/>
    <property type="molecule type" value="Genomic_DNA"/>
</dbReference>
<dbReference type="AlphaFoldDB" id="A0A9D1SYW4"/>
<dbReference type="InterPro" id="IPR017200">
    <property type="entry name" value="PqqE-like"/>
</dbReference>
<dbReference type="InterPro" id="IPR013785">
    <property type="entry name" value="Aldolase_TIM"/>
</dbReference>
<dbReference type="CDD" id="cd01335">
    <property type="entry name" value="Radical_SAM"/>
    <property type="match status" value="1"/>
</dbReference>
<dbReference type="SMART" id="SM00729">
    <property type="entry name" value="Elp3"/>
    <property type="match status" value="1"/>
</dbReference>
<evidence type="ECO:0000259" key="7">
    <source>
        <dbReference type="PROSITE" id="PS51918"/>
    </source>
</evidence>
<dbReference type="GO" id="GO:0051539">
    <property type="term" value="F:4 iron, 4 sulfur cluster binding"/>
    <property type="evidence" value="ECO:0007669"/>
    <property type="project" value="UniProtKB-KW"/>
</dbReference>
<comment type="caution">
    <text evidence="8">The sequence shown here is derived from an EMBL/GenBank/DDBJ whole genome shotgun (WGS) entry which is preliminary data.</text>
</comment>
<keyword evidence="2" id="KW-0004">4Fe-4S</keyword>
<dbReference type="SFLD" id="SFLDS00029">
    <property type="entry name" value="Radical_SAM"/>
    <property type="match status" value="1"/>
</dbReference>
<name>A0A9D1SYW4_9FIRM</name>
<dbReference type="InterPro" id="IPR007197">
    <property type="entry name" value="rSAM"/>
</dbReference>
<dbReference type="InterPro" id="IPR058240">
    <property type="entry name" value="rSAM_sf"/>
</dbReference>
<organism evidence="8 9">
    <name type="scientific">Candidatus Caccopulliclostridium gallistercoris</name>
    <dbReference type="NCBI Taxonomy" id="2840719"/>
    <lineage>
        <taxon>Bacteria</taxon>
        <taxon>Bacillati</taxon>
        <taxon>Bacillota</taxon>
        <taxon>Clostridia</taxon>
        <taxon>Candidatus Caccopulliclostridium</taxon>
    </lineage>
</organism>
<dbReference type="SFLD" id="SFLDG01067">
    <property type="entry name" value="SPASM/twitch_domain_containing"/>
    <property type="match status" value="1"/>
</dbReference>
<dbReference type="GO" id="GO:0003824">
    <property type="term" value="F:catalytic activity"/>
    <property type="evidence" value="ECO:0007669"/>
    <property type="project" value="InterPro"/>
</dbReference>
<evidence type="ECO:0000256" key="3">
    <source>
        <dbReference type="ARBA" id="ARBA00022691"/>
    </source>
</evidence>
<dbReference type="InterPro" id="IPR050377">
    <property type="entry name" value="Radical_SAM_PqqE_MftC-like"/>
</dbReference>
<comment type="cofactor">
    <cofactor evidence="1">
        <name>[4Fe-4S] cluster</name>
        <dbReference type="ChEBI" id="CHEBI:49883"/>
    </cofactor>
</comment>
<accession>A0A9D1SYW4</accession>
<dbReference type="GO" id="GO:0046872">
    <property type="term" value="F:metal ion binding"/>
    <property type="evidence" value="ECO:0007669"/>
    <property type="project" value="UniProtKB-KW"/>
</dbReference>
<keyword evidence="4" id="KW-0479">Metal-binding</keyword>
<reference evidence="8" key="1">
    <citation type="submission" date="2020-10" db="EMBL/GenBank/DDBJ databases">
        <authorList>
            <person name="Gilroy R."/>
        </authorList>
    </citation>
    <scope>NUCLEOTIDE SEQUENCE</scope>
    <source>
        <strain evidence="8">CHK186-9395</strain>
    </source>
</reference>
<evidence type="ECO:0000256" key="4">
    <source>
        <dbReference type="ARBA" id="ARBA00022723"/>
    </source>
</evidence>
<dbReference type="Pfam" id="PF04055">
    <property type="entry name" value="Radical_SAM"/>
    <property type="match status" value="1"/>
</dbReference>
<evidence type="ECO:0000256" key="1">
    <source>
        <dbReference type="ARBA" id="ARBA00001966"/>
    </source>
</evidence>